<dbReference type="PANTHER" id="PTHR43625">
    <property type="entry name" value="AFLATOXIN B1 ALDEHYDE REDUCTASE"/>
    <property type="match status" value="1"/>
</dbReference>
<sequence length="331" mass="35038">MTLRTHAIGRQGLTASVEGLGTFGLTAAYGTPDDAESTATIHRALDLGVTMFDTADFYGLGNAERLLGRALAGRRDEAVIATKVGGRTFDDEDRIVGPANGQPAYLRIAVERSLRRLGVDHIDLLYLHRVDPAVPVEETFGALGELVAEGTVGYLGISEASPASIRRAHAAAPLSAVQTEYSLFSRDVEANGVLATTRDLGVGFVAYSPLGRGFLSGTIRSLADVPDGDFRRTWPRMADGNLERNLVLVDRIRAVADREGVSPAQLALAWVMERGITAIPGTKRRTYLEANVAAAGIELTPALLAELSEAVPVGAAAGARYTPEGMAAIEE</sequence>
<gene>
    <name evidence="3" type="ORF">Air01nite_73540</name>
</gene>
<reference evidence="3 4" key="1">
    <citation type="submission" date="2021-01" db="EMBL/GenBank/DDBJ databases">
        <title>Whole genome shotgun sequence of Asanoa iriomotensis NBRC 100142.</title>
        <authorList>
            <person name="Komaki H."/>
            <person name="Tamura T."/>
        </authorList>
    </citation>
    <scope>NUCLEOTIDE SEQUENCE [LARGE SCALE GENOMIC DNA]</scope>
    <source>
        <strain evidence="3 4">NBRC 100142</strain>
    </source>
</reference>
<accession>A0ABQ4CER9</accession>
<dbReference type="PANTHER" id="PTHR43625:SF40">
    <property type="entry name" value="ALDO-KETO REDUCTASE YAKC [NADP(+)]"/>
    <property type="match status" value="1"/>
</dbReference>
<dbReference type="Proteomes" id="UP000624325">
    <property type="component" value="Unassembled WGS sequence"/>
</dbReference>
<evidence type="ECO:0000313" key="3">
    <source>
        <dbReference type="EMBL" id="GIF61259.1"/>
    </source>
</evidence>
<keyword evidence="4" id="KW-1185">Reference proteome</keyword>
<keyword evidence="1" id="KW-0560">Oxidoreductase</keyword>
<evidence type="ECO:0000259" key="2">
    <source>
        <dbReference type="Pfam" id="PF00248"/>
    </source>
</evidence>
<dbReference type="InterPro" id="IPR023210">
    <property type="entry name" value="NADP_OxRdtase_dom"/>
</dbReference>
<dbReference type="EMBL" id="BONC01000096">
    <property type="protein sequence ID" value="GIF61259.1"/>
    <property type="molecule type" value="Genomic_DNA"/>
</dbReference>
<dbReference type="RefSeq" id="WP_203708074.1">
    <property type="nucleotide sequence ID" value="NZ_BAAALU010000009.1"/>
</dbReference>
<evidence type="ECO:0000256" key="1">
    <source>
        <dbReference type="ARBA" id="ARBA00023002"/>
    </source>
</evidence>
<name>A0ABQ4CER9_9ACTN</name>
<dbReference type="Gene3D" id="3.20.20.100">
    <property type="entry name" value="NADP-dependent oxidoreductase domain"/>
    <property type="match status" value="1"/>
</dbReference>
<protein>
    <submittedName>
        <fullName evidence="3">Oxidoreductase</fullName>
    </submittedName>
</protein>
<dbReference type="SUPFAM" id="SSF51430">
    <property type="entry name" value="NAD(P)-linked oxidoreductase"/>
    <property type="match status" value="1"/>
</dbReference>
<comment type="caution">
    <text evidence="3">The sequence shown here is derived from an EMBL/GenBank/DDBJ whole genome shotgun (WGS) entry which is preliminary data.</text>
</comment>
<organism evidence="3 4">
    <name type="scientific">Asanoa iriomotensis</name>
    <dbReference type="NCBI Taxonomy" id="234613"/>
    <lineage>
        <taxon>Bacteria</taxon>
        <taxon>Bacillati</taxon>
        <taxon>Actinomycetota</taxon>
        <taxon>Actinomycetes</taxon>
        <taxon>Micromonosporales</taxon>
        <taxon>Micromonosporaceae</taxon>
        <taxon>Asanoa</taxon>
    </lineage>
</organism>
<dbReference type="Pfam" id="PF00248">
    <property type="entry name" value="Aldo_ket_red"/>
    <property type="match status" value="1"/>
</dbReference>
<proteinExistence type="predicted"/>
<feature type="domain" description="NADP-dependent oxidoreductase" evidence="2">
    <location>
        <begin position="19"/>
        <end position="309"/>
    </location>
</feature>
<dbReference type="InterPro" id="IPR050791">
    <property type="entry name" value="Aldo-Keto_reductase"/>
</dbReference>
<dbReference type="InterPro" id="IPR036812">
    <property type="entry name" value="NAD(P)_OxRdtase_dom_sf"/>
</dbReference>
<evidence type="ECO:0000313" key="4">
    <source>
        <dbReference type="Proteomes" id="UP000624325"/>
    </source>
</evidence>